<feature type="transmembrane region" description="Helical" evidence="1">
    <location>
        <begin position="268"/>
        <end position="287"/>
    </location>
</feature>
<dbReference type="InterPro" id="IPR008780">
    <property type="entry name" value="Plasmodium_Vir"/>
</dbReference>
<keyword evidence="1" id="KW-1133">Transmembrane helix</keyword>
<reference evidence="3" key="1">
    <citation type="submission" date="2016-05" db="EMBL/GenBank/DDBJ databases">
        <authorList>
            <person name="Naeem Raeece"/>
        </authorList>
    </citation>
    <scope>NUCLEOTIDE SEQUENCE [LARGE SCALE GENOMIC DNA]</scope>
</reference>
<accession>A0A1A8X9N1</accession>
<organism evidence="2 3">
    <name type="scientific">Plasmodium ovale curtisi</name>
    <dbReference type="NCBI Taxonomy" id="864141"/>
    <lineage>
        <taxon>Eukaryota</taxon>
        <taxon>Sar</taxon>
        <taxon>Alveolata</taxon>
        <taxon>Apicomplexa</taxon>
        <taxon>Aconoidasida</taxon>
        <taxon>Haemosporida</taxon>
        <taxon>Plasmodiidae</taxon>
        <taxon>Plasmodium</taxon>
        <taxon>Plasmodium (Plasmodium)</taxon>
    </lineage>
</organism>
<evidence type="ECO:0000313" key="2">
    <source>
        <dbReference type="EMBL" id="SBT01954.1"/>
    </source>
</evidence>
<dbReference type="AlphaFoldDB" id="A0A1A8X9N1"/>
<gene>
    <name evidence="2" type="ORF">POVCU1_071260</name>
</gene>
<dbReference type="Proteomes" id="UP000078546">
    <property type="component" value="Unassembled WGS sequence"/>
</dbReference>
<dbReference type="Pfam" id="PF05795">
    <property type="entry name" value="Plasmodium_Vir"/>
    <property type="match status" value="2"/>
</dbReference>
<sequence length="347" mass="40374">MVDEISALKQIESLSFDYELDNLNGRCDYCSLCNNSGNHLKNPFSFQLLCHRLVKNIDYTRSTIVINGTHLKEKRCEDVIYWMHNYVNNMNNKTDKNEISNIIKELKKIWDEVNRKLQSNGSDPSHMCDTSKINTIIFDELKRKKTMSDYCQNSDTLHAKLTVRNKVNCSIYYDYSTKTKGAYKNVFEECYKFGANTANCPYLCKNKKNDPDIILNDLKCTNIPVPEIPKKIITQEECNAETDRLKSDLEKALQAANNPSFNFSDPRVVLLILFTLWGIFITFFFLYKITPFSSWIRNNLIKKKIVRDNFDEHIDDESIYAYSDIANSTMQNVGYNISYNSEWSPSL</sequence>
<keyword evidence="1" id="KW-0812">Transmembrane</keyword>
<keyword evidence="1" id="KW-0472">Membrane</keyword>
<proteinExistence type="predicted"/>
<dbReference type="EMBL" id="FLQV01002914">
    <property type="protein sequence ID" value="SBT01954.1"/>
    <property type="molecule type" value="Genomic_DNA"/>
</dbReference>
<evidence type="ECO:0000256" key="1">
    <source>
        <dbReference type="SAM" id="Phobius"/>
    </source>
</evidence>
<name>A0A1A8X9N1_PLAOA</name>
<evidence type="ECO:0000313" key="3">
    <source>
        <dbReference type="Proteomes" id="UP000078546"/>
    </source>
</evidence>
<protein>
    <submittedName>
        <fullName evidence="2">PIR Superfamily Protein</fullName>
    </submittedName>
</protein>